<dbReference type="NCBIfam" id="TIGR00473">
    <property type="entry name" value="pssA"/>
    <property type="match status" value="1"/>
</dbReference>
<dbReference type="AlphaFoldDB" id="A0A1X7JBW5"/>
<keyword evidence="7 15" id="KW-0808">Transferase</keyword>
<feature type="transmembrane region" description="Helical" evidence="16">
    <location>
        <begin position="32"/>
        <end position="54"/>
    </location>
</feature>
<dbReference type="GO" id="GO:0016020">
    <property type="term" value="C:membrane"/>
    <property type="evidence" value="ECO:0007669"/>
    <property type="project" value="InterPro"/>
</dbReference>
<dbReference type="PANTHER" id="PTHR14269">
    <property type="entry name" value="CDP-DIACYLGLYCEROL--GLYCEROL-3-PHOSPHATE 3-PHOSPHATIDYLTRANSFERASE-RELATED"/>
    <property type="match status" value="1"/>
</dbReference>
<dbReference type="GO" id="GO:0012505">
    <property type="term" value="C:endomembrane system"/>
    <property type="evidence" value="ECO:0007669"/>
    <property type="project" value="UniProtKB-SubCell"/>
</dbReference>
<dbReference type="OrthoDB" id="9777147at2"/>
<evidence type="ECO:0000256" key="16">
    <source>
        <dbReference type="SAM" id="Phobius"/>
    </source>
</evidence>
<comment type="similarity">
    <text evidence="3 15">Belongs to the CDP-alcohol phosphatidyltransferase class-I family.</text>
</comment>
<evidence type="ECO:0000256" key="8">
    <source>
        <dbReference type="ARBA" id="ARBA00022692"/>
    </source>
</evidence>
<dbReference type="InterPro" id="IPR043130">
    <property type="entry name" value="CDP-OH_PTrfase_TM_dom"/>
</dbReference>
<evidence type="ECO:0000256" key="14">
    <source>
        <dbReference type="ARBA" id="ARBA00032361"/>
    </source>
</evidence>
<gene>
    <name evidence="17" type="ORF">SAMN05661096_01511</name>
</gene>
<dbReference type="InterPro" id="IPR000462">
    <property type="entry name" value="CDP-OH_P_trans"/>
</dbReference>
<evidence type="ECO:0000256" key="13">
    <source>
        <dbReference type="ARBA" id="ARBA00023264"/>
    </source>
</evidence>
<keyword evidence="12" id="KW-0594">Phospholipid biosynthesis</keyword>
<keyword evidence="18" id="KW-1185">Reference proteome</keyword>
<dbReference type="PANTHER" id="PTHR14269:SF61">
    <property type="entry name" value="CDP-DIACYLGLYCEROL--SERINE O-PHOSPHATIDYLTRANSFERASE"/>
    <property type="match status" value="1"/>
</dbReference>
<feature type="transmembrane region" description="Helical" evidence="16">
    <location>
        <begin position="91"/>
        <end position="109"/>
    </location>
</feature>
<evidence type="ECO:0000256" key="11">
    <source>
        <dbReference type="ARBA" id="ARBA00023136"/>
    </source>
</evidence>
<keyword evidence="9 16" id="KW-1133">Transmembrane helix</keyword>
<dbReference type="GO" id="GO:0003882">
    <property type="term" value="F:CDP-diacylglycerol-serine O-phosphatidyltransferase activity"/>
    <property type="evidence" value="ECO:0007669"/>
    <property type="project" value="UniProtKB-EC"/>
</dbReference>
<evidence type="ECO:0000256" key="9">
    <source>
        <dbReference type="ARBA" id="ARBA00022989"/>
    </source>
</evidence>
<dbReference type="Proteomes" id="UP000193804">
    <property type="component" value="Unassembled WGS sequence"/>
</dbReference>
<evidence type="ECO:0000313" key="18">
    <source>
        <dbReference type="Proteomes" id="UP000193804"/>
    </source>
</evidence>
<evidence type="ECO:0000256" key="2">
    <source>
        <dbReference type="ARBA" id="ARBA00004127"/>
    </source>
</evidence>
<keyword evidence="10" id="KW-0443">Lipid metabolism</keyword>
<dbReference type="PROSITE" id="PS00379">
    <property type="entry name" value="CDP_ALCOHOL_P_TRANSF"/>
    <property type="match status" value="1"/>
</dbReference>
<feature type="transmembrane region" description="Helical" evidence="16">
    <location>
        <begin position="145"/>
        <end position="167"/>
    </location>
</feature>
<organism evidence="17 18">
    <name type="scientific">Marivirga sericea</name>
    <dbReference type="NCBI Taxonomy" id="1028"/>
    <lineage>
        <taxon>Bacteria</taxon>
        <taxon>Pseudomonadati</taxon>
        <taxon>Bacteroidota</taxon>
        <taxon>Cytophagia</taxon>
        <taxon>Cytophagales</taxon>
        <taxon>Marivirgaceae</taxon>
        <taxon>Marivirga</taxon>
    </lineage>
</organism>
<feature type="transmembrane region" description="Helical" evidence="16">
    <location>
        <begin position="121"/>
        <end position="139"/>
    </location>
</feature>
<dbReference type="EC" id="2.7.8.8" evidence="4"/>
<evidence type="ECO:0000256" key="6">
    <source>
        <dbReference type="ARBA" id="ARBA00022516"/>
    </source>
</evidence>
<sequence>MIKKNIPNIITAANLFTGAVGVYFASQFNFEAVAICIVLAAFFDFLDGMLARLLKVHSEIGKQLDSLADMVTFGFLPSYILFQLLEMNDAGVLSFVAFLIAVFSAFRLAKFNIDTRQSEEFIGLPTPANALFIGFLFSLEEIEMLSFLFSTPTLLIISIVFSLLLVAELPMIALKFKNFNFKENLFRYLTIIMAIILISIFQFSAVPVVILLYLLLSMIKFAFFSKNEVQV</sequence>
<comment type="subcellular location">
    <subcellularLocation>
        <location evidence="2">Endomembrane system</location>
        <topology evidence="2">Multi-pass membrane protein</topology>
    </subcellularLocation>
</comment>
<accession>A0A1X7JBW5</accession>
<keyword evidence="8 16" id="KW-0812">Transmembrane</keyword>
<comment type="catalytic activity">
    <reaction evidence="1">
        <text>a CDP-1,2-diacyl-sn-glycerol + L-serine = a 1,2-diacyl-sn-glycero-3-phospho-L-serine + CMP + H(+)</text>
        <dbReference type="Rhea" id="RHEA:16913"/>
        <dbReference type="ChEBI" id="CHEBI:15378"/>
        <dbReference type="ChEBI" id="CHEBI:33384"/>
        <dbReference type="ChEBI" id="CHEBI:57262"/>
        <dbReference type="ChEBI" id="CHEBI:58332"/>
        <dbReference type="ChEBI" id="CHEBI:60377"/>
        <dbReference type="EC" id="2.7.8.8"/>
    </reaction>
</comment>
<keyword evidence="13" id="KW-1208">Phospholipid metabolism</keyword>
<dbReference type="InterPro" id="IPR004533">
    <property type="entry name" value="CDP-diaglyc--ser_O-PTrfase"/>
</dbReference>
<evidence type="ECO:0000256" key="10">
    <source>
        <dbReference type="ARBA" id="ARBA00023098"/>
    </source>
</evidence>
<feature type="transmembrane region" description="Helical" evidence="16">
    <location>
        <begin position="188"/>
        <end position="216"/>
    </location>
</feature>
<dbReference type="Gene3D" id="1.20.120.1760">
    <property type="match status" value="1"/>
</dbReference>
<dbReference type="GO" id="GO:0008654">
    <property type="term" value="P:phospholipid biosynthetic process"/>
    <property type="evidence" value="ECO:0007669"/>
    <property type="project" value="UniProtKB-KW"/>
</dbReference>
<dbReference type="Pfam" id="PF01066">
    <property type="entry name" value="CDP-OH_P_transf"/>
    <property type="match status" value="1"/>
</dbReference>
<evidence type="ECO:0000256" key="1">
    <source>
        <dbReference type="ARBA" id="ARBA00000287"/>
    </source>
</evidence>
<keyword evidence="6" id="KW-0444">Lipid biosynthesis</keyword>
<dbReference type="RefSeq" id="WP_085516437.1">
    <property type="nucleotide sequence ID" value="NZ_FXAW01000002.1"/>
</dbReference>
<keyword evidence="11 16" id="KW-0472">Membrane</keyword>
<evidence type="ECO:0000256" key="12">
    <source>
        <dbReference type="ARBA" id="ARBA00023209"/>
    </source>
</evidence>
<proteinExistence type="inferred from homology"/>
<dbReference type="STRING" id="1028.SAMN05661096_01511"/>
<evidence type="ECO:0000256" key="4">
    <source>
        <dbReference type="ARBA" id="ARBA00013174"/>
    </source>
</evidence>
<dbReference type="EMBL" id="FXAW01000002">
    <property type="protein sequence ID" value="SMG24997.1"/>
    <property type="molecule type" value="Genomic_DNA"/>
</dbReference>
<evidence type="ECO:0000256" key="3">
    <source>
        <dbReference type="ARBA" id="ARBA00010441"/>
    </source>
</evidence>
<dbReference type="InterPro" id="IPR048254">
    <property type="entry name" value="CDP_ALCOHOL_P_TRANSF_CS"/>
</dbReference>
<reference evidence="18" key="1">
    <citation type="submission" date="2017-04" db="EMBL/GenBank/DDBJ databases">
        <authorList>
            <person name="Varghese N."/>
            <person name="Submissions S."/>
        </authorList>
    </citation>
    <scope>NUCLEOTIDE SEQUENCE [LARGE SCALE GENOMIC DNA]</scope>
    <source>
        <strain evidence="18">DSM 4125</strain>
    </source>
</reference>
<evidence type="ECO:0000256" key="15">
    <source>
        <dbReference type="RuleBase" id="RU003750"/>
    </source>
</evidence>
<protein>
    <recommendedName>
        <fullName evidence="5">CDP-diacylglycerol--serine O-phosphatidyltransferase</fullName>
        <ecNumber evidence="4">2.7.8.8</ecNumber>
    </recommendedName>
    <alternativeName>
        <fullName evidence="14">Phosphatidylserine synthase</fullName>
    </alternativeName>
</protein>
<evidence type="ECO:0000256" key="5">
    <source>
        <dbReference type="ARBA" id="ARBA00017171"/>
    </source>
</evidence>
<dbReference type="InterPro" id="IPR050324">
    <property type="entry name" value="CDP-alcohol_PTase-I"/>
</dbReference>
<name>A0A1X7JBW5_9BACT</name>
<evidence type="ECO:0000256" key="7">
    <source>
        <dbReference type="ARBA" id="ARBA00022679"/>
    </source>
</evidence>
<evidence type="ECO:0000313" key="17">
    <source>
        <dbReference type="EMBL" id="SMG24997.1"/>
    </source>
</evidence>